<keyword evidence="2" id="KW-1185">Reference proteome</keyword>
<reference evidence="1" key="1">
    <citation type="submission" date="2020-08" db="EMBL/GenBank/DDBJ databases">
        <title>Multicomponent nature underlies the extraordinary mechanical properties of spider dragline silk.</title>
        <authorList>
            <person name="Kono N."/>
            <person name="Nakamura H."/>
            <person name="Mori M."/>
            <person name="Yoshida Y."/>
            <person name="Ohtoshi R."/>
            <person name="Malay A.D."/>
            <person name="Moran D.A.P."/>
            <person name="Tomita M."/>
            <person name="Numata K."/>
            <person name="Arakawa K."/>
        </authorList>
    </citation>
    <scope>NUCLEOTIDE SEQUENCE</scope>
</reference>
<proteinExistence type="predicted"/>
<evidence type="ECO:0000313" key="1">
    <source>
        <dbReference type="EMBL" id="GFU12480.1"/>
    </source>
</evidence>
<dbReference type="Proteomes" id="UP000887013">
    <property type="component" value="Unassembled WGS sequence"/>
</dbReference>
<dbReference type="EMBL" id="BMAW01029546">
    <property type="protein sequence ID" value="GFU12480.1"/>
    <property type="molecule type" value="Genomic_DNA"/>
</dbReference>
<accession>A0A8X6QD09</accession>
<sequence>MCLPFKACQVIFAFTVSHDIRIEEEEHSSSVVLDVFECSNFKPNSTSRVTKVVSVAVWIGHFPNSANIRILDEGLHGCIAYCSIHQAQFSSKALC</sequence>
<evidence type="ECO:0000313" key="2">
    <source>
        <dbReference type="Proteomes" id="UP000887013"/>
    </source>
</evidence>
<gene>
    <name evidence="1" type="ORF">NPIL_282021</name>
</gene>
<protein>
    <submittedName>
        <fullName evidence="1">Uncharacterized protein</fullName>
    </submittedName>
</protein>
<name>A0A8X6QD09_NEPPI</name>
<comment type="caution">
    <text evidence="1">The sequence shown here is derived from an EMBL/GenBank/DDBJ whole genome shotgun (WGS) entry which is preliminary data.</text>
</comment>
<organism evidence="1 2">
    <name type="scientific">Nephila pilipes</name>
    <name type="common">Giant wood spider</name>
    <name type="synonym">Nephila maculata</name>
    <dbReference type="NCBI Taxonomy" id="299642"/>
    <lineage>
        <taxon>Eukaryota</taxon>
        <taxon>Metazoa</taxon>
        <taxon>Ecdysozoa</taxon>
        <taxon>Arthropoda</taxon>
        <taxon>Chelicerata</taxon>
        <taxon>Arachnida</taxon>
        <taxon>Araneae</taxon>
        <taxon>Araneomorphae</taxon>
        <taxon>Entelegynae</taxon>
        <taxon>Araneoidea</taxon>
        <taxon>Nephilidae</taxon>
        <taxon>Nephila</taxon>
    </lineage>
</organism>
<dbReference type="AlphaFoldDB" id="A0A8X6QD09"/>